<feature type="transmembrane region" description="Helical" evidence="4">
    <location>
        <begin position="204"/>
        <end position="229"/>
    </location>
</feature>
<dbReference type="SUPFAM" id="SSF57701">
    <property type="entry name" value="Zn2/Cys6 DNA-binding domain"/>
    <property type="match status" value="1"/>
</dbReference>
<dbReference type="GO" id="GO:0008270">
    <property type="term" value="F:zinc ion binding"/>
    <property type="evidence" value="ECO:0007669"/>
    <property type="project" value="InterPro"/>
</dbReference>
<dbReference type="GO" id="GO:0000981">
    <property type="term" value="F:DNA-binding transcription factor activity, RNA polymerase II-specific"/>
    <property type="evidence" value="ECO:0007669"/>
    <property type="project" value="InterPro"/>
</dbReference>
<dbReference type="EMBL" id="FJOG01000002">
    <property type="protein sequence ID" value="CZR52296.1"/>
    <property type="molecule type" value="Genomic_DNA"/>
</dbReference>
<gene>
    <name evidence="5" type="ORF">PAC_02173</name>
</gene>
<evidence type="ECO:0008006" key="7">
    <source>
        <dbReference type="Google" id="ProtNLM"/>
    </source>
</evidence>
<reference evidence="5 6" key="1">
    <citation type="submission" date="2016-03" db="EMBL/GenBank/DDBJ databases">
        <authorList>
            <person name="Ploux O."/>
        </authorList>
    </citation>
    <scope>NUCLEOTIDE SEQUENCE [LARGE SCALE GENOMIC DNA]</scope>
    <source>
        <strain evidence="5 6">UAMH 11012</strain>
    </source>
</reference>
<comment type="subcellular location">
    <subcellularLocation>
        <location evidence="1">Nucleus</location>
    </subcellularLocation>
</comment>
<protein>
    <recommendedName>
        <fullName evidence="7">Zn(2)-C6 fungal-type domain-containing protein</fullName>
    </recommendedName>
</protein>
<evidence type="ECO:0000256" key="1">
    <source>
        <dbReference type="ARBA" id="ARBA00004123"/>
    </source>
</evidence>
<feature type="compositionally biased region" description="Low complexity" evidence="3">
    <location>
        <begin position="72"/>
        <end position="85"/>
    </location>
</feature>
<dbReference type="Pfam" id="PF11951">
    <property type="entry name" value="Fungal_trans_2"/>
    <property type="match status" value="1"/>
</dbReference>
<dbReference type="Proteomes" id="UP000184330">
    <property type="component" value="Unassembled WGS sequence"/>
</dbReference>
<evidence type="ECO:0000256" key="2">
    <source>
        <dbReference type="ARBA" id="ARBA00023242"/>
    </source>
</evidence>
<dbReference type="CDD" id="cd00067">
    <property type="entry name" value="GAL4"/>
    <property type="match status" value="1"/>
</dbReference>
<evidence type="ECO:0000256" key="3">
    <source>
        <dbReference type="SAM" id="MobiDB-lite"/>
    </source>
</evidence>
<dbReference type="AlphaFoldDB" id="A0A1L7WHP9"/>
<keyword evidence="6" id="KW-1185">Reference proteome</keyword>
<proteinExistence type="predicted"/>
<dbReference type="OrthoDB" id="4137815at2759"/>
<keyword evidence="4" id="KW-0472">Membrane</keyword>
<dbReference type="PANTHER" id="PTHR37534">
    <property type="entry name" value="TRANSCRIPTIONAL ACTIVATOR PROTEIN UGA3"/>
    <property type="match status" value="1"/>
</dbReference>
<dbReference type="InterPro" id="IPR001138">
    <property type="entry name" value="Zn2Cys6_DnaBD"/>
</dbReference>
<dbReference type="GO" id="GO:0005634">
    <property type="term" value="C:nucleus"/>
    <property type="evidence" value="ECO:0007669"/>
    <property type="project" value="UniProtKB-SubCell"/>
</dbReference>
<organism evidence="5 6">
    <name type="scientific">Phialocephala subalpina</name>
    <dbReference type="NCBI Taxonomy" id="576137"/>
    <lineage>
        <taxon>Eukaryota</taxon>
        <taxon>Fungi</taxon>
        <taxon>Dikarya</taxon>
        <taxon>Ascomycota</taxon>
        <taxon>Pezizomycotina</taxon>
        <taxon>Leotiomycetes</taxon>
        <taxon>Helotiales</taxon>
        <taxon>Mollisiaceae</taxon>
        <taxon>Phialocephala</taxon>
        <taxon>Phialocephala fortinii species complex</taxon>
    </lineage>
</organism>
<evidence type="ECO:0000256" key="4">
    <source>
        <dbReference type="SAM" id="Phobius"/>
    </source>
</evidence>
<dbReference type="InterPro" id="IPR021858">
    <property type="entry name" value="Fun_TF"/>
</dbReference>
<keyword evidence="2" id="KW-0539">Nucleus</keyword>
<accession>A0A1L7WHP9</accession>
<evidence type="ECO:0000313" key="5">
    <source>
        <dbReference type="EMBL" id="CZR52296.1"/>
    </source>
</evidence>
<keyword evidence="4" id="KW-1133">Transmembrane helix</keyword>
<keyword evidence="4" id="KW-0812">Transmembrane</keyword>
<evidence type="ECO:0000313" key="6">
    <source>
        <dbReference type="Proteomes" id="UP000184330"/>
    </source>
</evidence>
<dbReference type="InterPro" id="IPR036864">
    <property type="entry name" value="Zn2-C6_fun-type_DNA-bd_sf"/>
</dbReference>
<name>A0A1L7WHP9_9HELO</name>
<dbReference type="PANTHER" id="PTHR37534:SF46">
    <property type="entry name" value="ZN(II)2CYS6 TRANSCRIPTION FACTOR (EUROFUNG)"/>
    <property type="match status" value="1"/>
</dbReference>
<sequence length="484" mass="54164">MLGLDSKRRACDRCYTGKERCIWNYGTDACDRCRRLQHLCSTARPLMKVGRRPHQGPPHTSLHRSRQHTGLSSSAQTSYSTSPPSVRSHNAHLASTSAPEQTLSLFPTLDSNDKLLFELLIVRTRFIDRFLLGPSFTKVQQQAIITRLHEALPLLKDAYLSCAAFEIAEDSIQSAGLTADACYEKAASAVSTLRAIEIRDAKDVSICLSLGLATVTFAILVGRGAAFSISRHTLGLIKPAYVSTSMIMDLDSLAFLICLIETETIECLLRHKSPTLRFKMPNFDFVDRYLGLSSPLLMHIYDICELTEALSLAGGIQVSQIMEKLSDIERKVDDWQPSPPSDFMTTYTQTEIVHILAQAEILRSTVLLIIHRLRSPFGADIEKAISLSKAIVRSFDQVYIITNKHIRCMAFSFMVAAFEVSDPNDRLRALNKMNDTVGFSSSAKERTKQLLTSFWRAVDTHAGLYWYNLGDHLDMFSGETIILF</sequence>
<feature type="region of interest" description="Disordered" evidence="3">
    <location>
        <begin position="47"/>
        <end position="94"/>
    </location>
</feature>